<reference evidence="2 3" key="1">
    <citation type="submission" date="2019-03" db="EMBL/GenBank/DDBJ databases">
        <title>Genomic Encyclopedia of Type Strains, Phase IV (KMG-IV): sequencing the most valuable type-strain genomes for metagenomic binning, comparative biology and taxonomic classification.</title>
        <authorList>
            <person name="Goeker M."/>
        </authorList>
    </citation>
    <scope>NUCLEOTIDE SEQUENCE [LARGE SCALE GENOMIC DNA]</scope>
    <source>
        <strain evidence="2 3">DSM 28679</strain>
    </source>
</reference>
<name>A0A4R6TWM5_9GAMM</name>
<dbReference type="AlphaFoldDB" id="A0A4R6TWM5"/>
<organism evidence="2 3">
    <name type="scientific">Thiopseudomonas denitrificans</name>
    <dbReference type="NCBI Taxonomy" id="1501432"/>
    <lineage>
        <taxon>Bacteria</taxon>
        <taxon>Pseudomonadati</taxon>
        <taxon>Pseudomonadota</taxon>
        <taxon>Gammaproteobacteria</taxon>
        <taxon>Pseudomonadales</taxon>
        <taxon>Pseudomonadaceae</taxon>
        <taxon>Thiopseudomonas</taxon>
    </lineage>
</organism>
<feature type="transmembrane region" description="Helical" evidence="1">
    <location>
        <begin position="55"/>
        <end position="75"/>
    </location>
</feature>
<accession>A0A4R6TWM5</accession>
<gene>
    <name evidence="2" type="ORF">DFQ45_105171</name>
</gene>
<evidence type="ECO:0000313" key="2">
    <source>
        <dbReference type="EMBL" id="TDQ38260.1"/>
    </source>
</evidence>
<sequence>MEIGKKAVILLFNLILHYFLFLFVLVVIVRVIGGVVCFYKVGFFCFGLDDLKKSLLAGLIGGGFVGFGSWLMTVLNPK</sequence>
<protein>
    <submittedName>
        <fullName evidence="2">Uncharacterized protein</fullName>
    </submittedName>
</protein>
<keyword evidence="1" id="KW-1133">Transmembrane helix</keyword>
<evidence type="ECO:0000256" key="1">
    <source>
        <dbReference type="SAM" id="Phobius"/>
    </source>
</evidence>
<dbReference type="Proteomes" id="UP000294575">
    <property type="component" value="Unassembled WGS sequence"/>
</dbReference>
<evidence type="ECO:0000313" key="3">
    <source>
        <dbReference type="Proteomes" id="UP000294575"/>
    </source>
</evidence>
<dbReference type="RefSeq" id="WP_101497261.1">
    <property type="nucleotide sequence ID" value="NZ_LNJZ01000008.1"/>
</dbReference>
<comment type="caution">
    <text evidence="2">The sequence shown here is derived from an EMBL/GenBank/DDBJ whole genome shotgun (WGS) entry which is preliminary data.</text>
</comment>
<keyword evidence="1" id="KW-0472">Membrane</keyword>
<keyword evidence="1" id="KW-0812">Transmembrane</keyword>
<feature type="transmembrane region" description="Helical" evidence="1">
    <location>
        <begin position="7"/>
        <end position="35"/>
    </location>
</feature>
<dbReference type="EMBL" id="SNYK01000005">
    <property type="protein sequence ID" value="TDQ38260.1"/>
    <property type="molecule type" value="Genomic_DNA"/>
</dbReference>
<keyword evidence="3" id="KW-1185">Reference proteome</keyword>
<proteinExistence type="predicted"/>